<name>A0A0K0E1W6_STRER</name>
<dbReference type="STRING" id="6248.A0A0K0E1W6"/>
<protein>
    <submittedName>
        <fullName evidence="2 3">Chitin-binding type-2 domain-containing protein</fullName>
    </submittedName>
</protein>
<evidence type="ECO:0000313" key="3">
    <source>
        <dbReference type="WBParaSite" id="TCONS_00016911.p1"/>
    </source>
</evidence>
<organism evidence="2">
    <name type="scientific">Strongyloides stercoralis</name>
    <name type="common">Threadworm</name>
    <dbReference type="NCBI Taxonomy" id="6248"/>
    <lineage>
        <taxon>Eukaryota</taxon>
        <taxon>Metazoa</taxon>
        <taxon>Ecdysozoa</taxon>
        <taxon>Nematoda</taxon>
        <taxon>Chromadorea</taxon>
        <taxon>Rhabditida</taxon>
        <taxon>Tylenchina</taxon>
        <taxon>Panagrolaimomorpha</taxon>
        <taxon>Strongyloidoidea</taxon>
        <taxon>Strongyloididae</taxon>
        <taxon>Strongyloides</taxon>
    </lineage>
</organism>
<dbReference type="SUPFAM" id="SSF57625">
    <property type="entry name" value="Invertebrate chitin-binding proteins"/>
    <property type="match status" value="1"/>
</dbReference>
<dbReference type="Proteomes" id="UP000035681">
    <property type="component" value="Unplaced"/>
</dbReference>
<dbReference type="AlphaFoldDB" id="A0A0K0E1W6"/>
<sequence>MKYFYLNYIYLYFLFIGVLYGNNTKTPETWEAILGDICQLPNFPKPTADPARYLECLRQKVSLDRNDLGTWQLRECLDGYKFVTSLRSCKSISTIRKSQSLCDTPNASKYEYCNDNRKFYTVSETLQNPRRCTCPNGANNCVCPQPEILSPKLITKRLKRQTSKTDIPFTGNSYKITINLPPCPCNIKDESSCACIDRELNKVQVYKDVCCMDGTSAFITTQSSQQACLCSDYQIPSITTTTTQVPFVYTTTINNNINHNNNIVNVNGKNCQITTTGELYCPEESQYTYTEPQSCPLVISGVGNARYQGICSWMTDPLAADPESKKHFLQCQPAPKNLYCGRWQRMPCAPATVFDVNVQVCVWDTSSEGITDSIVGEIPLPQQTTTLYPPYSDQLYSTTRKVYTTPYVTSYTQSFTVPYTTTPLYQQNNQCSCNGGIPIGTCNQNYQCPGQSLCQISVNVETKQNCKVCCYYKKK</sequence>
<keyword evidence="1" id="KW-1185">Reference proteome</keyword>
<accession>A0A0K0E1W6</accession>
<dbReference type="WBParaSite" id="TCONS_00016911.p1">
    <property type="protein sequence ID" value="TCONS_00016911.p1"/>
    <property type="gene ID" value="XLOC_011571"/>
</dbReference>
<dbReference type="GO" id="GO:0008061">
    <property type="term" value="F:chitin binding"/>
    <property type="evidence" value="ECO:0007669"/>
    <property type="project" value="InterPro"/>
</dbReference>
<proteinExistence type="predicted"/>
<dbReference type="WBParaSite" id="SSTP_0000348400.1">
    <property type="protein sequence ID" value="SSTP_0000348400.1"/>
    <property type="gene ID" value="SSTP_0000348400"/>
</dbReference>
<evidence type="ECO:0000313" key="1">
    <source>
        <dbReference type="Proteomes" id="UP000035681"/>
    </source>
</evidence>
<dbReference type="InterPro" id="IPR036508">
    <property type="entry name" value="Chitin-bd_dom_sf"/>
</dbReference>
<reference evidence="2" key="1">
    <citation type="submission" date="2015-08" db="UniProtKB">
        <authorList>
            <consortium name="WormBaseParasite"/>
        </authorList>
    </citation>
    <scope>IDENTIFICATION</scope>
</reference>
<evidence type="ECO:0000313" key="2">
    <source>
        <dbReference type="WBParaSite" id="SSTP_0000348400.1"/>
    </source>
</evidence>